<dbReference type="KEGG" id="atq:GH723_04235"/>
<gene>
    <name evidence="2" type="ORF">GH723_04235</name>
</gene>
<dbReference type="AlphaFoldDB" id="A0A5Q2RFG2"/>
<organism evidence="2 3">
    <name type="scientific">Actinomarinicola tropica</name>
    <dbReference type="NCBI Taxonomy" id="2789776"/>
    <lineage>
        <taxon>Bacteria</taxon>
        <taxon>Bacillati</taxon>
        <taxon>Actinomycetota</taxon>
        <taxon>Acidimicrobiia</taxon>
        <taxon>Acidimicrobiales</taxon>
        <taxon>Iamiaceae</taxon>
        <taxon>Actinomarinicola</taxon>
    </lineage>
</organism>
<feature type="domain" description="GIY-YIG catalytic" evidence="1">
    <location>
        <begin position="37"/>
        <end position="186"/>
    </location>
</feature>
<dbReference type="RefSeq" id="WP_153758480.1">
    <property type="nucleotide sequence ID" value="NZ_CP045851.1"/>
</dbReference>
<name>A0A5Q2RFG2_9ACTN</name>
<evidence type="ECO:0000259" key="1">
    <source>
        <dbReference type="Pfam" id="PF20815"/>
    </source>
</evidence>
<keyword evidence="3" id="KW-1185">Reference proteome</keyword>
<dbReference type="Proteomes" id="UP000334019">
    <property type="component" value="Chromosome"/>
</dbReference>
<proteinExistence type="predicted"/>
<dbReference type="InterPro" id="IPR049311">
    <property type="entry name" value="GIY_YIG_cat"/>
</dbReference>
<sequence>MDPPTAIDSAVGHLGDEKNARPASTFPVGHADVDLPGLYSWWVDDAGRRALGTVFDTELPGLIYGGQAGASSSRAGVERSATLKSRIRGNHLRGNISSSTFRKTLSAVLFIPLDLRLERPGKLDAMSNRAVTSWIHTHLRVATFGWKDRSSLAALEDDVLKRLDPPLNLMGMSPSPVRSRLKVLRRQLT</sequence>
<reference evidence="2 3" key="1">
    <citation type="submission" date="2019-11" db="EMBL/GenBank/DDBJ databases">
        <authorList>
            <person name="He Y."/>
        </authorList>
    </citation>
    <scope>NUCLEOTIDE SEQUENCE [LARGE SCALE GENOMIC DNA]</scope>
    <source>
        <strain evidence="2 3">SCSIO 58843</strain>
    </source>
</reference>
<accession>A0A5Q2RFG2</accession>
<dbReference type="EMBL" id="CP045851">
    <property type="protein sequence ID" value="QGG94374.1"/>
    <property type="molecule type" value="Genomic_DNA"/>
</dbReference>
<dbReference type="Pfam" id="PF20815">
    <property type="entry name" value="GIY_YIG_2"/>
    <property type="match status" value="1"/>
</dbReference>
<protein>
    <recommendedName>
        <fullName evidence="1">GIY-YIG catalytic domain-containing protein</fullName>
    </recommendedName>
</protein>
<evidence type="ECO:0000313" key="2">
    <source>
        <dbReference type="EMBL" id="QGG94374.1"/>
    </source>
</evidence>
<evidence type="ECO:0000313" key="3">
    <source>
        <dbReference type="Proteomes" id="UP000334019"/>
    </source>
</evidence>